<dbReference type="STRING" id="370764.SAMN04489810_3440"/>
<dbReference type="RefSeq" id="WP_091492794.1">
    <property type="nucleotide sequence ID" value="NZ_LT629692.1"/>
</dbReference>
<sequence length="288" mass="31540">MSDASPRLAPVLEADVDAVAAFLHRELNSRVTVSSWAALLRPPWQAGTANRGFQLLEDDRVVGVYAAVYSEREIDGERRRFCNLAAFCVLEGHRAHSIRLLRAILGERCDVFTDLSPSGNVVAVNARLGFATLEGPTVLTPNLPWPAKRGVAISADPAALTATLRGADATIHRDHRDAAAARHLLVTDGDDYAYLVFRRDRRKRLPIFATPLYVGGSPALLRSAWPAVASHLLLRHGIAATLAEERILGFTPGFGRRLSSPRTKMFRSKTVPAAGIDYLYSELALLQW</sequence>
<evidence type="ECO:0000313" key="2">
    <source>
        <dbReference type="Proteomes" id="UP000199009"/>
    </source>
</evidence>
<protein>
    <recommendedName>
        <fullName evidence="3">N-acetyltransferase domain-containing protein</fullName>
    </recommendedName>
</protein>
<keyword evidence="2" id="KW-1185">Reference proteome</keyword>
<dbReference type="EMBL" id="LT629692">
    <property type="protein sequence ID" value="SDH60821.1"/>
    <property type="molecule type" value="Genomic_DNA"/>
</dbReference>
<dbReference type="OrthoDB" id="5571267at2"/>
<organism evidence="1 2">
    <name type="scientific">Microbacterium pygmaeum</name>
    <dbReference type="NCBI Taxonomy" id="370764"/>
    <lineage>
        <taxon>Bacteria</taxon>
        <taxon>Bacillati</taxon>
        <taxon>Actinomycetota</taxon>
        <taxon>Actinomycetes</taxon>
        <taxon>Micrococcales</taxon>
        <taxon>Microbacteriaceae</taxon>
        <taxon>Microbacterium</taxon>
    </lineage>
</organism>
<dbReference type="AlphaFoldDB" id="A0A1G8DTC8"/>
<evidence type="ECO:0000313" key="1">
    <source>
        <dbReference type="EMBL" id="SDH60821.1"/>
    </source>
</evidence>
<proteinExistence type="predicted"/>
<reference evidence="1 2" key="1">
    <citation type="submission" date="2016-10" db="EMBL/GenBank/DDBJ databases">
        <authorList>
            <person name="de Groot N.N."/>
        </authorList>
    </citation>
    <scope>NUCLEOTIDE SEQUENCE [LARGE SCALE GENOMIC DNA]</scope>
    <source>
        <strain evidence="1 2">DSM 23142</strain>
    </source>
</reference>
<accession>A0A1G8DTC8</accession>
<name>A0A1G8DTC8_9MICO</name>
<evidence type="ECO:0008006" key="3">
    <source>
        <dbReference type="Google" id="ProtNLM"/>
    </source>
</evidence>
<dbReference type="Proteomes" id="UP000199009">
    <property type="component" value="Chromosome I"/>
</dbReference>
<gene>
    <name evidence="1" type="ORF">SAMN04489810_3440</name>
</gene>